<accession>A0A0K1YBI2</accession>
<proteinExistence type="predicted"/>
<evidence type="ECO:0000313" key="1">
    <source>
        <dbReference type="EMBL" id="AKY04249.1"/>
    </source>
</evidence>
<protein>
    <submittedName>
        <fullName evidence="1">Uncharacterized protein</fullName>
    </submittedName>
</protein>
<dbReference type="AlphaFoldDB" id="A0A0K1YBI2"/>
<organism evidence="1">
    <name type="scientific">uncultured haloarchaeon</name>
    <dbReference type="NCBI Taxonomy" id="160804"/>
    <lineage>
        <taxon>Archaea</taxon>
        <taxon>Methanobacteriati</taxon>
        <taxon>Methanobacteriota</taxon>
        <taxon>Stenosarchaea group</taxon>
        <taxon>Halobacteria</taxon>
        <taxon>Halobacteriales</taxon>
        <taxon>Halobacteriaceae</taxon>
        <taxon>environmental samples</taxon>
    </lineage>
</organism>
<name>A0A0K1YBI2_9EURY</name>
<reference evidence="1" key="1">
    <citation type="journal article" date="2015" name="BMC Genomics">
        <title>Diversity of the cell-wall associated genomic island of the archaeon Haloquadratum walsbyi.</title>
        <authorList>
            <person name="Martin-Cuadrado A.B."/>
            <person name="Pasic L."/>
            <person name="Rodriguez-Valera F."/>
        </authorList>
    </citation>
    <scope>NUCLEOTIDE SEQUENCE</scope>
</reference>
<dbReference type="EMBL" id="KT322175">
    <property type="protein sequence ID" value="AKY04249.1"/>
    <property type="molecule type" value="Genomic_DNA"/>
</dbReference>
<sequence length="111" mass="12503">MNCDMLLVILVLSQTVVLTPLHTRWYPVVLTMYTVFSYGPDIIVDIESVLFPTTGAHRSHYSHNDSLESKSLISGKTDSFIWILTGVSREVIGKYAPSRPRLYPCQSNVSK</sequence>